<sequence length="297" mass="34610">MIYETFSPSLDLSSLIKCFWTLVVEDSSPYSKQRIVPDGCMELAFNFGDPIKRFTNDYEFVIQPWACFIGQITEPFYIKPTGSVNTFSVRFFPYGIANFLDKPMDHYANREITLDQLFGFNSARELENQIRKAYDTPTRIRVMEDSLTTKLRDEITSDRILKNTIDTILESKGYDSIDSILGEGNLSRRQLERKFKKQIGLSPKKLAKIIRMQAALKILIHRQSGKLTDIAYESNYFDQAHFIKDFKEFTGLSPKQFIGDDGMLLSSLFYKNDRYVVFLQFVDYFLLYHNAIKRINN</sequence>
<evidence type="ECO:0000256" key="3">
    <source>
        <dbReference type="ARBA" id="ARBA00023163"/>
    </source>
</evidence>
<evidence type="ECO:0000256" key="1">
    <source>
        <dbReference type="ARBA" id="ARBA00023015"/>
    </source>
</evidence>
<reference evidence="5" key="1">
    <citation type="journal article" date="2019" name="PLoS Negl. Trop. Dis.">
        <title>Revisiting the worldwide diversity of Leptospira species in the environment.</title>
        <authorList>
            <person name="Vincent A.T."/>
            <person name="Schiettekatte O."/>
            <person name="Bourhy P."/>
            <person name="Veyrier F.J."/>
            <person name="Picardeau M."/>
        </authorList>
    </citation>
    <scope>NUCLEOTIDE SEQUENCE [LARGE SCALE GENOMIC DNA]</scope>
    <source>
        <strain evidence="5">201601109</strain>
    </source>
</reference>
<keyword evidence="2" id="KW-0238">DNA-binding</keyword>
<dbReference type="AlphaFoldDB" id="A0A6H3NUU2"/>
<evidence type="ECO:0000313" key="5">
    <source>
        <dbReference type="EMBL" id="TGN12794.1"/>
    </source>
</evidence>
<dbReference type="InterPro" id="IPR018060">
    <property type="entry name" value="HTH_AraC"/>
</dbReference>
<dbReference type="InterPro" id="IPR009057">
    <property type="entry name" value="Homeodomain-like_sf"/>
</dbReference>
<accession>A0A6H3NUU2</accession>
<evidence type="ECO:0000313" key="6">
    <source>
        <dbReference type="Proteomes" id="UP000297649"/>
    </source>
</evidence>
<dbReference type="PROSITE" id="PS00041">
    <property type="entry name" value="HTH_ARAC_FAMILY_1"/>
    <property type="match status" value="1"/>
</dbReference>
<evidence type="ECO:0000256" key="2">
    <source>
        <dbReference type="ARBA" id="ARBA00023125"/>
    </source>
</evidence>
<organism evidence="5 6">
    <name type="scientific">Leptospira bandrabouensis</name>
    <dbReference type="NCBI Taxonomy" id="2484903"/>
    <lineage>
        <taxon>Bacteria</taxon>
        <taxon>Pseudomonadati</taxon>
        <taxon>Spirochaetota</taxon>
        <taxon>Spirochaetia</taxon>
        <taxon>Leptospirales</taxon>
        <taxon>Leptospiraceae</taxon>
        <taxon>Leptospira</taxon>
    </lineage>
</organism>
<dbReference type="InterPro" id="IPR046532">
    <property type="entry name" value="DUF6597"/>
</dbReference>
<dbReference type="PANTHER" id="PTHR46796">
    <property type="entry name" value="HTH-TYPE TRANSCRIPTIONAL ACTIVATOR RHAS-RELATED"/>
    <property type="match status" value="1"/>
</dbReference>
<dbReference type="GO" id="GO:0043565">
    <property type="term" value="F:sequence-specific DNA binding"/>
    <property type="evidence" value="ECO:0007669"/>
    <property type="project" value="InterPro"/>
</dbReference>
<dbReference type="PANTHER" id="PTHR46796:SF13">
    <property type="entry name" value="HTH-TYPE TRANSCRIPTIONAL ACTIVATOR RHAS"/>
    <property type="match status" value="1"/>
</dbReference>
<keyword evidence="6" id="KW-1185">Reference proteome</keyword>
<dbReference type="EMBL" id="RQHU01000019">
    <property type="protein sequence ID" value="TGN12794.1"/>
    <property type="molecule type" value="Genomic_DNA"/>
</dbReference>
<keyword evidence="1" id="KW-0805">Transcription regulation</keyword>
<dbReference type="SMART" id="SM00342">
    <property type="entry name" value="HTH_ARAC"/>
    <property type="match status" value="1"/>
</dbReference>
<comment type="caution">
    <text evidence="5">The sequence shown here is derived from an EMBL/GenBank/DDBJ whole genome shotgun (WGS) entry which is preliminary data.</text>
</comment>
<proteinExistence type="predicted"/>
<dbReference type="InterPro" id="IPR050204">
    <property type="entry name" value="AraC_XylS_family_regulators"/>
</dbReference>
<dbReference type="RefSeq" id="WP_135744043.1">
    <property type="nucleotide sequence ID" value="NZ_RQHT01000012.1"/>
</dbReference>
<dbReference type="GO" id="GO:0003700">
    <property type="term" value="F:DNA-binding transcription factor activity"/>
    <property type="evidence" value="ECO:0007669"/>
    <property type="project" value="InterPro"/>
</dbReference>
<dbReference type="Proteomes" id="UP000297649">
    <property type="component" value="Unassembled WGS sequence"/>
</dbReference>
<protein>
    <submittedName>
        <fullName evidence="5">AraC family transcriptional regulator</fullName>
    </submittedName>
</protein>
<dbReference type="InterPro" id="IPR018062">
    <property type="entry name" value="HTH_AraC-typ_CS"/>
</dbReference>
<keyword evidence="3" id="KW-0804">Transcription</keyword>
<dbReference type="Pfam" id="PF20240">
    <property type="entry name" value="DUF6597"/>
    <property type="match status" value="1"/>
</dbReference>
<dbReference type="SUPFAM" id="SSF46689">
    <property type="entry name" value="Homeodomain-like"/>
    <property type="match status" value="1"/>
</dbReference>
<evidence type="ECO:0000259" key="4">
    <source>
        <dbReference type="PROSITE" id="PS01124"/>
    </source>
</evidence>
<feature type="domain" description="HTH araC/xylS-type" evidence="4">
    <location>
        <begin position="159"/>
        <end position="260"/>
    </location>
</feature>
<gene>
    <name evidence="5" type="ORF">EHR08_15720</name>
</gene>
<dbReference type="Pfam" id="PF12833">
    <property type="entry name" value="HTH_18"/>
    <property type="match status" value="1"/>
</dbReference>
<dbReference type="OrthoDB" id="323290at2"/>
<dbReference type="PROSITE" id="PS01124">
    <property type="entry name" value="HTH_ARAC_FAMILY_2"/>
    <property type="match status" value="1"/>
</dbReference>
<name>A0A6H3NUU2_9LEPT</name>
<dbReference type="Gene3D" id="1.10.10.60">
    <property type="entry name" value="Homeodomain-like"/>
    <property type="match status" value="1"/>
</dbReference>